<keyword evidence="7" id="KW-0408">Iron</keyword>
<dbReference type="GO" id="GO:0048038">
    <property type="term" value="F:quinone binding"/>
    <property type="evidence" value="ECO:0007669"/>
    <property type="project" value="UniProtKB-KW"/>
</dbReference>
<feature type="domain" description="4Fe-4S ferredoxin-type" evidence="12">
    <location>
        <begin position="4"/>
        <end position="33"/>
    </location>
</feature>
<name>A0A542ZSM6_9ACTN</name>
<dbReference type="Pfam" id="PF00037">
    <property type="entry name" value="Fer4"/>
    <property type="match status" value="1"/>
</dbReference>
<dbReference type="SUPFAM" id="SSF54862">
    <property type="entry name" value="4Fe-4S ferredoxins"/>
    <property type="match status" value="1"/>
</dbReference>
<dbReference type="InterPro" id="IPR017900">
    <property type="entry name" value="4Fe4S_Fe_S_CS"/>
</dbReference>
<keyword evidence="3" id="KW-0874">Quinone</keyword>
<protein>
    <submittedName>
        <fullName evidence="13">NADH-quinone oxidoreductase subunit I</fullName>
    </submittedName>
</protein>
<keyword evidence="8" id="KW-0411">Iron-sulfur</keyword>
<dbReference type="GO" id="GO:0016020">
    <property type="term" value="C:membrane"/>
    <property type="evidence" value="ECO:0007669"/>
    <property type="project" value="InterPro"/>
</dbReference>
<gene>
    <name evidence="13" type="ORF">FB460_1170</name>
</gene>
<keyword evidence="2" id="KW-0004">4Fe-4S</keyword>
<evidence type="ECO:0000256" key="6">
    <source>
        <dbReference type="ARBA" id="ARBA00022967"/>
    </source>
</evidence>
<keyword evidence="10" id="KW-0830">Ubiquinone</keyword>
<organism evidence="13 14">
    <name type="scientific">Propioniferax innocua</name>
    <dbReference type="NCBI Taxonomy" id="1753"/>
    <lineage>
        <taxon>Bacteria</taxon>
        <taxon>Bacillati</taxon>
        <taxon>Actinomycetota</taxon>
        <taxon>Actinomycetes</taxon>
        <taxon>Propionibacteriales</taxon>
        <taxon>Propionibacteriaceae</taxon>
        <taxon>Propioniferax</taxon>
    </lineage>
</organism>
<dbReference type="Proteomes" id="UP000316196">
    <property type="component" value="Unassembled WGS sequence"/>
</dbReference>
<keyword evidence="11" id="KW-0472">Membrane</keyword>
<evidence type="ECO:0000256" key="3">
    <source>
        <dbReference type="ARBA" id="ARBA00022719"/>
    </source>
</evidence>
<evidence type="ECO:0000313" key="14">
    <source>
        <dbReference type="Proteomes" id="UP000316196"/>
    </source>
</evidence>
<dbReference type="Pfam" id="PF12800">
    <property type="entry name" value="Fer4_4"/>
    <property type="match status" value="1"/>
</dbReference>
<evidence type="ECO:0000259" key="12">
    <source>
        <dbReference type="PROSITE" id="PS51379"/>
    </source>
</evidence>
<comment type="caution">
    <text evidence="13">The sequence shown here is derived from an EMBL/GenBank/DDBJ whole genome shotgun (WGS) entry which is preliminary data.</text>
</comment>
<accession>A0A542ZSM6</accession>
<dbReference type="InterPro" id="IPR010226">
    <property type="entry name" value="NADH_quinone_OxRdtase_chainI"/>
</dbReference>
<proteinExistence type="predicted"/>
<dbReference type="AlphaFoldDB" id="A0A542ZSM6"/>
<dbReference type="PANTHER" id="PTHR10849">
    <property type="entry name" value="NADH DEHYDROGENASE UBIQUINONE IRON-SULFUR PROTEIN 8, MITOCHONDRIAL"/>
    <property type="match status" value="1"/>
</dbReference>
<evidence type="ECO:0000313" key="13">
    <source>
        <dbReference type="EMBL" id="TQL63362.1"/>
    </source>
</evidence>
<evidence type="ECO:0000256" key="2">
    <source>
        <dbReference type="ARBA" id="ARBA00022485"/>
    </source>
</evidence>
<keyword evidence="14" id="KW-1185">Reference proteome</keyword>
<sequence>MSHGRIDLIESRCTSCMICARECPVWCIHIESHTEVNADAPTQQTGRGPRSRTRNVLDSFIIDWSICMYCGICVEECPFDALEWADAAVPSADLAGLRHDIDQLAPT</sequence>
<keyword evidence="6" id="KW-1278">Translocase</keyword>
<evidence type="ECO:0000256" key="9">
    <source>
        <dbReference type="ARBA" id="ARBA00023027"/>
    </source>
</evidence>
<evidence type="ECO:0000256" key="4">
    <source>
        <dbReference type="ARBA" id="ARBA00022723"/>
    </source>
</evidence>
<dbReference type="EMBL" id="VFOR01000001">
    <property type="protein sequence ID" value="TQL63362.1"/>
    <property type="molecule type" value="Genomic_DNA"/>
</dbReference>
<dbReference type="GO" id="GO:0051539">
    <property type="term" value="F:4 iron, 4 sulfur cluster binding"/>
    <property type="evidence" value="ECO:0007669"/>
    <property type="project" value="UniProtKB-KW"/>
</dbReference>
<dbReference type="Gene3D" id="3.30.70.3270">
    <property type="match status" value="1"/>
</dbReference>
<dbReference type="PROSITE" id="PS00198">
    <property type="entry name" value="4FE4S_FER_1"/>
    <property type="match status" value="1"/>
</dbReference>
<evidence type="ECO:0000256" key="1">
    <source>
        <dbReference type="ARBA" id="ARBA00022475"/>
    </source>
</evidence>
<dbReference type="PROSITE" id="PS51379">
    <property type="entry name" value="4FE4S_FER_2"/>
    <property type="match status" value="2"/>
</dbReference>
<evidence type="ECO:0000256" key="10">
    <source>
        <dbReference type="ARBA" id="ARBA00023075"/>
    </source>
</evidence>
<dbReference type="InterPro" id="IPR017896">
    <property type="entry name" value="4Fe4S_Fe-S-bd"/>
</dbReference>
<keyword evidence="5" id="KW-0677">Repeat</keyword>
<keyword evidence="4" id="KW-0479">Metal-binding</keyword>
<evidence type="ECO:0000256" key="8">
    <source>
        <dbReference type="ARBA" id="ARBA00023014"/>
    </source>
</evidence>
<feature type="domain" description="4Fe-4S ferredoxin-type" evidence="12">
    <location>
        <begin position="58"/>
        <end position="87"/>
    </location>
</feature>
<keyword evidence="9" id="KW-0520">NAD</keyword>
<dbReference type="OrthoDB" id="9808559at2"/>
<evidence type="ECO:0000256" key="7">
    <source>
        <dbReference type="ARBA" id="ARBA00023004"/>
    </source>
</evidence>
<evidence type="ECO:0000256" key="11">
    <source>
        <dbReference type="ARBA" id="ARBA00023136"/>
    </source>
</evidence>
<reference evidence="13 14" key="1">
    <citation type="submission" date="2019-06" db="EMBL/GenBank/DDBJ databases">
        <title>Sequencing the genomes of 1000 actinobacteria strains.</title>
        <authorList>
            <person name="Klenk H.-P."/>
        </authorList>
    </citation>
    <scope>NUCLEOTIDE SEQUENCE [LARGE SCALE GENOMIC DNA]</scope>
    <source>
        <strain evidence="13 14">DSM 8251</strain>
    </source>
</reference>
<dbReference type="PANTHER" id="PTHR10849:SF24">
    <property type="entry name" value="NADH-QUINONE OXIDOREDUCTASE SUBUNIT I 2"/>
    <property type="match status" value="1"/>
</dbReference>
<dbReference type="GO" id="GO:0046872">
    <property type="term" value="F:metal ion binding"/>
    <property type="evidence" value="ECO:0007669"/>
    <property type="project" value="UniProtKB-KW"/>
</dbReference>
<dbReference type="RefSeq" id="WP_142093091.1">
    <property type="nucleotide sequence ID" value="NZ_BAAAMD010000002.1"/>
</dbReference>
<keyword evidence="1" id="KW-1003">Cell membrane</keyword>
<evidence type="ECO:0000256" key="5">
    <source>
        <dbReference type="ARBA" id="ARBA00022737"/>
    </source>
</evidence>
<dbReference type="GO" id="GO:0016651">
    <property type="term" value="F:oxidoreductase activity, acting on NAD(P)H"/>
    <property type="evidence" value="ECO:0007669"/>
    <property type="project" value="InterPro"/>
</dbReference>